<feature type="chain" id="PRO_5008916358" description="Porin" evidence="4">
    <location>
        <begin position="29"/>
        <end position="417"/>
    </location>
</feature>
<dbReference type="PANTHER" id="PTHR34596:SF2">
    <property type="entry name" value="CHITOPORIN"/>
    <property type="match status" value="1"/>
</dbReference>
<evidence type="ECO:0000256" key="3">
    <source>
        <dbReference type="ARBA" id="ARBA00022729"/>
    </source>
</evidence>
<protein>
    <recommendedName>
        <fullName evidence="7">Porin</fullName>
    </recommendedName>
</protein>
<dbReference type="Pfam" id="PF03573">
    <property type="entry name" value="OprD"/>
    <property type="match status" value="1"/>
</dbReference>
<feature type="signal peptide" evidence="4">
    <location>
        <begin position="1"/>
        <end position="28"/>
    </location>
</feature>
<evidence type="ECO:0000313" key="6">
    <source>
        <dbReference type="Proteomes" id="UP000245431"/>
    </source>
</evidence>
<evidence type="ECO:0000256" key="2">
    <source>
        <dbReference type="ARBA" id="ARBA00022448"/>
    </source>
</evidence>
<dbReference type="GO" id="GO:0015288">
    <property type="term" value="F:porin activity"/>
    <property type="evidence" value="ECO:0007669"/>
    <property type="project" value="TreeGrafter"/>
</dbReference>
<dbReference type="GO" id="GO:0016020">
    <property type="term" value="C:membrane"/>
    <property type="evidence" value="ECO:0007669"/>
    <property type="project" value="InterPro"/>
</dbReference>
<accession>A0A1D3K0S5</accession>
<sequence length="417" mass="46599">MFQKSSLACVFKSLCFIGGGIAPIAAQADLVDDSHLKVDMKNLYLDRDFTTSDAVQSKVGNWSQGFDLQFTSGYTNTPIQFGMDVDAQYAIRLDSHGDDGSLPMDSSSGRASDNYGRAGATLKMKYSRTELKVGDMRPELPVAWHDPSRQLDTIFQGAVVESKEIDGLTLTGGRFWSAVTRESSNHEKFYKYGSTDNLDSDKGLDFGGATWNVTKNFQASYFYGVMHDIYKQHYVGFAHTVDLGGDFRLRTDARYFNNKEDGDALNGKIDNRAFSGGFTLTKGGHKASIVYQRMFGESIFPTPNGYIPQFYLLNWANQPFMRPQERSWGLGYGYNFAGLGLPGLAFSSRFIKGSDIAQAGRPDGAENERDLAVKYVVQEGLLKGVGVEWKNYLVQQRDFGHDFSENRVYVTYTWNVF</sequence>
<dbReference type="RefSeq" id="WP_017846873.1">
    <property type="nucleotide sequence ID" value="NZ_AOUH01000018.1"/>
</dbReference>
<reference evidence="6" key="1">
    <citation type="submission" date="2016-07" db="EMBL/GenBank/DDBJ databases">
        <authorList>
            <person name="Florea S."/>
            <person name="Webb J.S."/>
            <person name="Jaromczyk J."/>
            <person name="Schardl C.L."/>
        </authorList>
    </citation>
    <scope>NUCLEOTIDE SEQUENCE [LARGE SCALE GENOMIC DNA]</scope>
    <source>
        <strain evidence="6">1YdBTEX2</strain>
    </source>
</reference>
<keyword evidence="3 4" id="KW-0732">Signal</keyword>
<evidence type="ECO:0000256" key="4">
    <source>
        <dbReference type="SAM" id="SignalP"/>
    </source>
</evidence>
<keyword evidence="2" id="KW-0813">Transport</keyword>
<evidence type="ECO:0008006" key="7">
    <source>
        <dbReference type="Google" id="ProtNLM"/>
    </source>
</evidence>
<dbReference type="EMBL" id="LT599583">
    <property type="protein sequence ID" value="SBW81930.1"/>
    <property type="molecule type" value="Genomic_DNA"/>
</dbReference>
<name>A0A1D3K0S5_PSEVE</name>
<dbReference type="Gene3D" id="2.40.160.10">
    <property type="entry name" value="Porin"/>
    <property type="match status" value="1"/>
</dbReference>
<proteinExistence type="inferred from homology"/>
<comment type="similarity">
    <text evidence="1">Belongs to the outer membrane porin (Opr) (TC 1.B.25) family.</text>
</comment>
<dbReference type="Proteomes" id="UP000245431">
    <property type="component" value="Chromosome PVE_r1"/>
</dbReference>
<dbReference type="InterPro" id="IPR005318">
    <property type="entry name" value="OM_porin_bac"/>
</dbReference>
<gene>
    <name evidence="5" type="ORF">PVE_R1G4048</name>
</gene>
<evidence type="ECO:0000313" key="5">
    <source>
        <dbReference type="EMBL" id="SBW81930.1"/>
    </source>
</evidence>
<dbReference type="AlphaFoldDB" id="A0A1D3K0S5"/>
<evidence type="ECO:0000256" key="1">
    <source>
        <dbReference type="ARBA" id="ARBA00009075"/>
    </source>
</evidence>
<dbReference type="InterPro" id="IPR023614">
    <property type="entry name" value="Porin_dom_sf"/>
</dbReference>
<organism evidence="5 6">
    <name type="scientific">Pseudomonas veronii 1YdBTEX2</name>
    <dbReference type="NCBI Taxonomy" id="1295141"/>
    <lineage>
        <taxon>Bacteria</taxon>
        <taxon>Pseudomonadati</taxon>
        <taxon>Pseudomonadota</taxon>
        <taxon>Gammaproteobacteria</taxon>
        <taxon>Pseudomonadales</taxon>
        <taxon>Pseudomonadaceae</taxon>
        <taxon>Pseudomonas</taxon>
    </lineage>
</organism>
<dbReference type="PANTHER" id="PTHR34596">
    <property type="entry name" value="CHITOPORIN"/>
    <property type="match status" value="1"/>
</dbReference>